<organism evidence="7 8">
    <name type="scientific">Flavobacterium oreochromis</name>
    <dbReference type="NCBI Taxonomy" id="2906078"/>
    <lineage>
        <taxon>Bacteria</taxon>
        <taxon>Pseudomonadati</taxon>
        <taxon>Bacteroidota</taxon>
        <taxon>Flavobacteriia</taxon>
        <taxon>Flavobacteriales</taxon>
        <taxon>Flavobacteriaceae</taxon>
        <taxon>Flavobacterium</taxon>
    </lineage>
</organism>
<feature type="transmembrane region" description="Helical" evidence="5">
    <location>
        <begin position="337"/>
        <end position="370"/>
    </location>
</feature>
<dbReference type="InterPro" id="IPR011547">
    <property type="entry name" value="SLC26A/SulP_dom"/>
</dbReference>
<feature type="domain" description="SLC26A/SulP transporter" evidence="6">
    <location>
        <begin position="12"/>
        <end position="397"/>
    </location>
</feature>
<evidence type="ECO:0000313" key="8">
    <source>
        <dbReference type="Proteomes" id="UP001621706"/>
    </source>
</evidence>
<proteinExistence type="predicted"/>
<dbReference type="PANTHER" id="PTHR11814">
    <property type="entry name" value="SULFATE TRANSPORTER"/>
    <property type="match status" value="1"/>
</dbReference>
<reference evidence="7 8" key="1">
    <citation type="submission" date="2024-02" db="EMBL/GenBank/DDBJ databases">
        <title>Comparative Genomic Analysis of Flavobacterium Species Causing Columnaris Disease of Freshwater Fish in Thailand: Insights into Virulence and Resistance Mechanisms.</title>
        <authorList>
            <person name="Nguyen D."/>
            <person name="Chokmangmeepisarn P."/>
            <person name="Khianchaikhan K."/>
            <person name="Morishita M."/>
            <person name="Bunnoy A."/>
            <person name="Rodkhum C."/>
        </authorList>
    </citation>
    <scope>NUCLEOTIDE SEQUENCE [LARGE SCALE GENOMIC DNA]</scope>
    <source>
        <strain evidence="7 8">CNRT2201</strain>
    </source>
</reference>
<comment type="subcellular location">
    <subcellularLocation>
        <location evidence="1">Membrane</location>
        <topology evidence="1">Multi-pass membrane protein</topology>
    </subcellularLocation>
</comment>
<gene>
    <name evidence="7" type="ORF">V3I07_02765</name>
</gene>
<dbReference type="RefSeq" id="WP_088398292.1">
    <property type="nucleotide sequence ID" value="NZ_CP067377.1"/>
</dbReference>
<comment type="caution">
    <text evidence="7">The sequence shown here is derived from an EMBL/GenBank/DDBJ whole genome shotgun (WGS) entry which is preliminary data.</text>
</comment>
<keyword evidence="4 5" id="KW-0472">Membrane</keyword>
<dbReference type="EMBL" id="JAZGZP010000003">
    <property type="protein sequence ID" value="MFK6999811.1"/>
    <property type="molecule type" value="Genomic_DNA"/>
</dbReference>
<dbReference type="InterPro" id="IPR001902">
    <property type="entry name" value="SLC26A/SulP_fam"/>
</dbReference>
<keyword evidence="3 5" id="KW-1133">Transmembrane helix</keyword>
<evidence type="ECO:0000256" key="3">
    <source>
        <dbReference type="ARBA" id="ARBA00022989"/>
    </source>
</evidence>
<evidence type="ECO:0000313" key="7">
    <source>
        <dbReference type="EMBL" id="MFK6999811.1"/>
    </source>
</evidence>
<feature type="transmembrane region" description="Helical" evidence="5">
    <location>
        <begin position="40"/>
        <end position="58"/>
    </location>
</feature>
<feature type="transmembrane region" description="Helical" evidence="5">
    <location>
        <begin position="391"/>
        <end position="422"/>
    </location>
</feature>
<feature type="transmembrane region" description="Helical" evidence="5">
    <location>
        <begin position="260"/>
        <end position="282"/>
    </location>
</feature>
<accession>A0ABW8P5J7</accession>
<evidence type="ECO:0000259" key="6">
    <source>
        <dbReference type="Pfam" id="PF00916"/>
    </source>
</evidence>
<keyword evidence="2 5" id="KW-0812">Transmembrane</keyword>
<evidence type="ECO:0000256" key="5">
    <source>
        <dbReference type="SAM" id="Phobius"/>
    </source>
</evidence>
<feature type="transmembrane region" description="Helical" evidence="5">
    <location>
        <begin position="117"/>
        <end position="135"/>
    </location>
</feature>
<name>A0ABW8P5J7_9FLAO</name>
<feature type="transmembrane region" description="Helical" evidence="5">
    <location>
        <begin position="163"/>
        <end position="187"/>
    </location>
</feature>
<sequence>MTKKVNIFGNLGSDLPAGLVVFLVALPLCLGIALASGAPLFAGIISGVVGGIVVGYLSNSHLSVSGPAAGLTAIILTAKTDLGGFNVFLLAVFIAGLIQIILGFLKAGAISNYFPNNVIEGMLGGIGVIIFLKQLPHAFGYDKDYEGDLAFLQPDGENTFSELFSVIGNIHLGATLIAVISLLILILWPKISFLKKLKLLPPALVAVLVGIILNYIFVISESPLAVLDGHLVKLPVPKSFGEFKDSFILPDFSQFTNQKVWMVGVTIAVVASIETLLCIEAADRMDKHKRYTDTNNELKAQGIGNLVSALLGGLPMTSVVVRTTANADAGAQTKMAAIFHGVLLIVCAILIPSILNMIPLATLAAVLLLVGYKLANPKVIKHFYERGKYQFIPFIATMICVVFTDLLKGVALGLVISIIFILKGNMQRAYNFRRENYTEGDLIHIDLAQEVSFLNKAAIKVSLASIPENSSVVINASDTVYIAHDVLDLIKEFKNIRAKEENIQVKLVGFKEGYELENTGEEDKHIYVKHSIK</sequence>
<feature type="transmembrane region" description="Helical" evidence="5">
    <location>
        <begin position="303"/>
        <end position="325"/>
    </location>
</feature>
<keyword evidence="8" id="KW-1185">Reference proteome</keyword>
<evidence type="ECO:0000256" key="1">
    <source>
        <dbReference type="ARBA" id="ARBA00004141"/>
    </source>
</evidence>
<protein>
    <submittedName>
        <fullName evidence="7">SulP family inorganic anion transporter</fullName>
    </submittedName>
</protein>
<feature type="transmembrane region" description="Helical" evidence="5">
    <location>
        <begin position="85"/>
        <end position="105"/>
    </location>
</feature>
<dbReference type="Pfam" id="PF00916">
    <property type="entry name" value="Sulfate_transp"/>
    <property type="match status" value="1"/>
</dbReference>
<feature type="transmembrane region" description="Helical" evidence="5">
    <location>
        <begin position="15"/>
        <end position="33"/>
    </location>
</feature>
<evidence type="ECO:0000256" key="2">
    <source>
        <dbReference type="ARBA" id="ARBA00022692"/>
    </source>
</evidence>
<feature type="transmembrane region" description="Helical" evidence="5">
    <location>
        <begin position="199"/>
        <end position="218"/>
    </location>
</feature>
<evidence type="ECO:0000256" key="4">
    <source>
        <dbReference type="ARBA" id="ARBA00023136"/>
    </source>
</evidence>
<dbReference type="Proteomes" id="UP001621706">
    <property type="component" value="Unassembled WGS sequence"/>
</dbReference>